<gene>
    <name evidence="8" type="ORF">DARMORV10_A08P16180.1</name>
</gene>
<accession>A0A816ZVZ1</accession>
<evidence type="ECO:0000256" key="3">
    <source>
        <dbReference type="ARBA" id="ARBA00022989"/>
    </source>
</evidence>
<dbReference type="Pfam" id="PF05633">
    <property type="entry name" value="ROH1-like"/>
    <property type="match status" value="1"/>
</dbReference>
<evidence type="ECO:0000256" key="7">
    <source>
        <dbReference type="SAM" id="MobiDB-lite"/>
    </source>
</evidence>
<dbReference type="GO" id="GO:0016020">
    <property type="term" value="C:membrane"/>
    <property type="evidence" value="ECO:0007669"/>
    <property type="project" value="UniProtKB-SubCell"/>
</dbReference>
<evidence type="ECO:0000256" key="5">
    <source>
        <dbReference type="ARBA" id="ARBA00035114"/>
    </source>
</evidence>
<keyword evidence="2" id="KW-0812">Transmembrane</keyword>
<dbReference type="OrthoDB" id="1878996at2759"/>
<dbReference type="AlphaFoldDB" id="A0A816ZVZ1"/>
<comment type="similarity">
    <text evidence="5">Belongs to the ROH1 family.</text>
</comment>
<reference evidence="8" key="1">
    <citation type="submission" date="2021-01" db="EMBL/GenBank/DDBJ databases">
        <authorList>
            <consortium name="Genoscope - CEA"/>
            <person name="William W."/>
        </authorList>
    </citation>
    <scope>NUCLEOTIDE SEQUENCE</scope>
</reference>
<dbReference type="InterPro" id="IPR008511">
    <property type="entry name" value="ROH1-like"/>
</dbReference>
<dbReference type="Proteomes" id="UP001295469">
    <property type="component" value="Chromosome A08"/>
</dbReference>
<dbReference type="PANTHER" id="PTHR31509">
    <property type="entry name" value="BPS1-LIKE PROTEIN"/>
    <property type="match status" value="1"/>
</dbReference>
<keyword evidence="3" id="KW-1133">Transmembrane helix</keyword>
<evidence type="ECO:0000256" key="2">
    <source>
        <dbReference type="ARBA" id="ARBA00022692"/>
    </source>
</evidence>
<evidence type="ECO:0000313" key="8">
    <source>
        <dbReference type="EMBL" id="CAF2238730.1"/>
    </source>
</evidence>
<feature type="coiled-coil region" evidence="6">
    <location>
        <begin position="352"/>
        <end position="397"/>
    </location>
</feature>
<name>A0A816ZVZ1_BRANA</name>
<keyword evidence="4" id="KW-0472">Membrane</keyword>
<sequence length="406" mass="45826">MLSIISLSSKSFLFPFLSLSSKNLSFIPAKNQKKQKKTHTRLMSPATELHGSFLSRLSFRRSQIVSMDVNHEQQLQELEYFQNHVSERFSEFISPSPPSDPVLSIPWLRNLLHVFISCETEFKEVLPTTAQISKTPSLEKALSEMLDRILKSLDICNAVVNGIESVKKSRRLAEIAVTALKQRPLCSGSVRRAKRALASLLVSLNADVKDRTTGGSSRRRTTSRSWSFGQRSSHVSKNWSAAKQIQAMVANLVPPRGAEAMPVYIMSSVMVLVMWVLVAAVPCQTSSVPVAPLQLPKHQSWGSNAVNVQERVGEEVKGKEKRGGGLMEEMQRMESVGLSLMEFTERFRFPGEEEEEEEVEEKVDEMDEICRRMEVGLEDLQRQVRAVFQRLVRIRLEIVSVLDLNL</sequence>
<proteinExistence type="inferred from homology"/>
<keyword evidence="6" id="KW-0175">Coiled coil</keyword>
<protein>
    <submittedName>
        <fullName evidence="8">(rape) hypothetical protein</fullName>
    </submittedName>
</protein>
<evidence type="ECO:0000256" key="4">
    <source>
        <dbReference type="ARBA" id="ARBA00023136"/>
    </source>
</evidence>
<evidence type="ECO:0000256" key="6">
    <source>
        <dbReference type="SAM" id="Coils"/>
    </source>
</evidence>
<feature type="region of interest" description="Disordered" evidence="7">
    <location>
        <begin position="210"/>
        <end position="229"/>
    </location>
</feature>
<organism evidence="8">
    <name type="scientific">Brassica napus</name>
    <name type="common">Rape</name>
    <dbReference type="NCBI Taxonomy" id="3708"/>
    <lineage>
        <taxon>Eukaryota</taxon>
        <taxon>Viridiplantae</taxon>
        <taxon>Streptophyta</taxon>
        <taxon>Embryophyta</taxon>
        <taxon>Tracheophyta</taxon>
        <taxon>Spermatophyta</taxon>
        <taxon>Magnoliopsida</taxon>
        <taxon>eudicotyledons</taxon>
        <taxon>Gunneridae</taxon>
        <taxon>Pentapetalae</taxon>
        <taxon>rosids</taxon>
        <taxon>malvids</taxon>
        <taxon>Brassicales</taxon>
        <taxon>Brassicaceae</taxon>
        <taxon>Brassiceae</taxon>
        <taxon>Brassica</taxon>
    </lineage>
</organism>
<comment type="subcellular location">
    <subcellularLocation>
        <location evidence="1">Membrane</location>
        <topology evidence="1">Single-pass membrane protein</topology>
    </subcellularLocation>
</comment>
<dbReference type="EMBL" id="HG994362">
    <property type="protein sequence ID" value="CAF2238730.1"/>
    <property type="molecule type" value="Genomic_DNA"/>
</dbReference>
<dbReference type="KEGG" id="bna:106365094"/>
<evidence type="ECO:0000256" key="1">
    <source>
        <dbReference type="ARBA" id="ARBA00004167"/>
    </source>
</evidence>